<gene>
    <name evidence="2" type="ORF">LCGC14_1845760</name>
</gene>
<dbReference type="GO" id="GO:0000271">
    <property type="term" value="P:polysaccharide biosynthetic process"/>
    <property type="evidence" value="ECO:0007669"/>
    <property type="project" value="TreeGrafter"/>
</dbReference>
<dbReference type="InterPro" id="IPR015422">
    <property type="entry name" value="PyrdxlP-dep_Trfase_small"/>
</dbReference>
<proteinExistence type="predicted"/>
<dbReference type="InterPro" id="IPR015424">
    <property type="entry name" value="PyrdxlP-dep_Trfase"/>
</dbReference>
<dbReference type="Pfam" id="PF01041">
    <property type="entry name" value="DegT_DnrJ_EryC1"/>
    <property type="match status" value="1"/>
</dbReference>
<evidence type="ECO:0000313" key="2">
    <source>
        <dbReference type="EMBL" id="KKL96314.1"/>
    </source>
</evidence>
<dbReference type="InterPro" id="IPR015421">
    <property type="entry name" value="PyrdxlP-dep_Trfase_major"/>
</dbReference>
<dbReference type="InterPro" id="IPR000653">
    <property type="entry name" value="DegT/StrS_aminotransferase"/>
</dbReference>
<dbReference type="GO" id="GO:0008483">
    <property type="term" value="F:transaminase activity"/>
    <property type="evidence" value="ECO:0007669"/>
    <property type="project" value="TreeGrafter"/>
</dbReference>
<dbReference type="SUPFAM" id="SSF53383">
    <property type="entry name" value="PLP-dependent transferases"/>
    <property type="match status" value="1"/>
</dbReference>
<sequence>NIPVIEDAAHAFGATYKDSIIGDCAYSNFVMMSFQAIKILTCIDGGALFCKEEKDYIRGKLLRWYGIDREGSRVDLRCEEDISEFGYKYHMNDVCATVGISNIKNIGNNLKITKDNAQFYLNNLKDVGGVELIQIEKDRQSAYWLFTLYVENRTGFARKMGEKGIMVSRVHERCDKHFCVSEFKTDLPVLDEVIHRMICIPVGFWVSNEDRQYIVESIKEGW</sequence>
<dbReference type="PANTHER" id="PTHR30244">
    <property type="entry name" value="TRANSAMINASE"/>
    <property type="match status" value="1"/>
</dbReference>
<feature type="non-terminal residue" evidence="2">
    <location>
        <position position="1"/>
    </location>
</feature>
<evidence type="ECO:0000256" key="1">
    <source>
        <dbReference type="ARBA" id="ARBA00022898"/>
    </source>
</evidence>
<keyword evidence="1" id="KW-0663">Pyridoxal phosphate</keyword>
<dbReference type="PANTHER" id="PTHR30244:SF9">
    <property type="entry name" value="PROTEIN RV3402C"/>
    <property type="match status" value="1"/>
</dbReference>
<comment type="caution">
    <text evidence="2">The sequence shown here is derived from an EMBL/GenBank/DDBJ whole genome shotgun (WGS) entry which is preliminary data.</text>
</comment>
<dbReference type="GO" id="GO:0030170">
    <property type="term" value="F:pyridoxal phosphate binding"/>
    <property type="evidence" value="ECO:0007669"/>
    <property type="project" value="TreeGrafter"/>
</dbReference>
<accession>A0A0F9GBT6</accession>
<reference evidence="2" key="1">
    <citation type="journal article" date="2015" name="Nature">
        <title>Complex archaea that bridge the gap between prokaryotes and eukaryotes.</title>
        <authorList>
            <person name="Spang A."/>
            <person name="Saw J.H."/>
            <person name="Jorgensen S.L."/>
            <person name="Zaremba-Niedzwiedzka K."/>
            <person name="Martijn J."/>
            <person name="Lind A.E."/>
            <person name="van Eijk R."/>
            <person name="Schleper C."/>
            <person name="Guy L."/>
            <person name="Ettema T.J."/>
        </authorList>
    </citation>
    <scope>NUCLEOTIDE SEQUENCE</scope>
</reference>
<organism evidence="2">
    <name type="scientific">marine sediment metagenome</name>
    <dbReference type="NCBI Taxonomy" id="412755"/>
    <lineage>
        <taxon>unclassified sequences</taxon>
        <taxon>metagenomes</taxon>
        <taxon>ecological metagenomes</taxon>
    </lineage>
</organism>
<name>A0A0F9GBT6_9ZZZZ</name>
<dbReference type="EMBL" id="LAZR01018466">
    <property type="protein sequence ID" value="KKL96314.1"/>
    <property type="molecule type" value="Genomic_DNA"/>
</dbReference>
<dbReference type="Gene3D" id="3.40.640.10">
    <property type="entry name" value="Type I PLP-dependent aspartate aminotransferase-like (Major domain)"/>
    <property type="match status" value="1"/>
</dbReference>
<evidence type="ECO:0008006" key="3">
    <source>
        <dbReference type="Google" id="ProtNLM"/>
    </source>
</evidence>
<protein>
    <recommendedName>
        <fullName evidence="3">DegT/DnrJ/EryC1/StrS aminotransferase family protein</fullName>
    </recommendedName>
</protein>
<dbReference type="Gene3D" id="3.90.1150.10">
    <property type="entry name" value="Aspartate Aminotransferase, domain 1"/>
    <property type="match status" value="1"/>
</dbReference>
<dbReference type="AlphaFoldDB" id="A0A0F9GBT6"/>